<keyword evidence="4 6" id="KW-1133">Transmembrane helix</keyword>
<evidence type="ECO:0000256" key="5">
    <source>
        <dbReference type="ARBA" id="ARBA00023136"/>
    </source>
</evidence>
<dbReference type="WBParaSite" id="jg25486.1">
    <property type="protein sequence ID" value="jg25486.1"/>
    <property type="gene ID" value="jg25486"/>
</dbReference>
<feature type="transmembrane region" description="Helical" evidence="6">
    <location>
        <begin position="41"/>
        <end position="62"/>
    </location>
</feature>
<keyword evidence="8" id="KW-1185">Reference proteome</keyword>
<keyword evidence="5 6" id="KW-0472">Membrane</keyword>
<dbReference type="GO" id="GO:0005886">
    <property type="term" value="C:plasma membrane"/>
    <property type="evidence" value="ECO:0007669"/>
    <property type="project" value="TreeGrafter"/>
</dbReference>
<evidence type="ECO:0000256" key="2">
    <source>
        <dbReference type="ARBA" id="ARBA00009457"/>
    </source>
</evidence>
<accession>A0A915E1J4</accession>
<dbReference type="SUPFAM" id="SSF103107">
    <property type="entry name" value="Hypothetical protein c14orf129, hspc210"/>
    <property type="match status" value="1"/>
</dbReference>
<comment type="subcellular location">
    <subcellularLocation>
        <location evidence="1">Membrane</location>
    </subcellularLocation>
</comment>
<dbReference type="PANTHER" id="PTHR10926">
    <property type="entry name" value="CELL CYCLE CONTROL PROTEIN 50"/>
    <property type="match status" value="1"/>
</dbReference>
<dbReference type="Proteomes" id="UP000887574">
    <property type="component" value="Unplaced"/>
</dbReference>
<dbReference type="GO" id="GO:0005794">
    <property type="term" value="C:Golgi apparatus"/>
    <property type="evidence" value="ECO:0007669"/>
    <property type="project" value="TreeGrafter"/>
</dbReference>
<evidence type="ECO:0000313" key="9">
    <source>
        <dbReference type="WBParaSite" id="jg25486.1"/>
    </source>
</evidence>
<sequence>MLQYFLPRIPKNRGPVNRPREFVWLQQKLSTYRFVYDFRSVLPYTFLVGLICLSLSTFLYILSSQAGTEVVIDYTNCRFYNMNLCDVDFTLDQDFDGDIELHYGLDGFFQNSRAYLRSRDDSQLVGQVSSIGHCQQNSPNYYNENEGSPVVPCGVVAGSLFNDSFELLQNFKLVPLTPKGINVDKLRKRKYRNPKLCKYTPCPGFEHVVQPATWQRSIKDLGDAETGLALQNLDLIIWMETSPLPSFRKIYRKLDRSSEAFARGLPKGKYVLRIKNNFPVHAYSGQKRVILTRKMVLACVTCLTDGNKAVSRTPASTALNANALADSLGVSPLYRQQDSARWQSAAQVYQSSRAHSPVMTGGLNAPTQFTFSEPNGVAAYLREDCNKPCITPHKLSQSFFQQSSSCIGSPLSLEDIASANRKRHLQADNDARASSQHMVIGSLELEAIAAVHELACSVKSISVSEILPRTQDLIFVNIKTYEDHPFTLELTLKGWRIASQHTDSMNGDYSQVELHTRYFGNARQVLDVISPGHEAQFNDSLAERLKQLERGKPTEEVMSS</sequence>
<dbReference type="Pfam" id="PF03381">
    <property type="entry name" value="CDC50"/>
    <property type="match status" value="1"/>
</dbReference>
<dbReference type="InterPro" id="IPR005045">
    <property type="entry name" value="CDC50/LEM3_fam"/>
</dbReference>
<protein>
    <submittedName>
        <fullName evidence="9">GSKIP domain-containing protein</fullName>
    </submittedName>
</protein>
<keyword evidence="3 6" id="KW-0812">Transmembrane</keyword>
<dbReference type="Pfam" id="PF05303">
    <property type="entry name" value="GSKIP_dom"/>
    <property type="match status" value="1"/>
</dbReference>
<evidence type="ECO:0000256" key="4">
    <source>
        <dbReference type="ARBA" id="ARBA00022989"/>
    </source>
</evidence>
<dbReference type="PANTHER" id="PTHR10926:SF23">
    <property type="entry name" value="CELL CYCLE CONTROL PROTEIN 50A"/>
    <property type="match status" value="1"/>
</dbReference>
<organism evidence="8 9">
    <name type="scientific">Ditylenchus dipsaci</name>
    <dbReference type="NCBI Taxonomy" id="166011"/>
    <lineage>
        <taxon>Eukaryota</taxon>
        <taxon>Metazoa</taxon>
        <taxon>Ecdysozoa</taxon>
        <taxon>Nematoda</taxon>
        <taxon>Chromadorea</taxon>
        <taxon>Rhabditida</taxon>
        <taxon>Tylenchina</taxon>
        <taxon>Tylenchomorpha</taxon>
        <taxon>Sphaerularioidea</taxon>
        <taxon>Anguinidae</taxon>
        <taxon>Anguininae</taxon>
        <taxon>Ditylenchus</taxon>
    </lineage>
</organism>
<proteinExistence type="inferred from homology"/>
<dbReference type="InterPro" id="IPR007967">
    <property type="entry name" value="GSKIP_dom"/>
</dbReference>
<dbReference type="AlphaFoldDB" id="A0A915E1J4"/>
<dbReference type="GO" id="GO:0005783">
    <property type="term" value="C:endoplasmic reticulum"/>
    <property type="evidence" value="ECO:0007669"/>
    <property type="project" value="TreeGrafter"/>
</dbReference>
<dbReference type="Gene3D" id="3.30.2280.10">
    <property type="entry name" value="Hypothetical protein (hspc210)"/>
    <property type="match status" value="1"/>
</dbReference>
<evidence type="ECO:0000256" key="6">
    <source>
        <dbReference type="SAM" id="Phobius"/>
    </source>
</evidence>
<dbReference type="InterPro" id="IPR023231">
    <property type="entry name" value="GSKIP_dom_sf"/>
</dbReference>
<comment type="similarity">
    <text evidence="2">Belongs to the CDC50/LEM3 family.</text>
</comment>
<evidence type="ECO:0000259" key="7">
    <source>
        <dbReference type="Pfam" id="PF05303"/>
    </source>
</evidence>
<evidence type="ECO:0000313" key="8">
    <source>
        <dbReference type="Proteomes" id="UP000887574"/>
    </source>
</evidence>
<evidence type="ECO:0000256" key="3">
    <source>
        <dbReference type="ARBA" id="ARBA00022692"/>
    </source>
</evidence>
<reference evidence="9" key="1">
    <citation type="submission" date="2022-11" db="UniProtKB">
        <authorList>
            <consortium name="WormBaseParasite"/>
        </authorList>
    </citation>
    <scope>IDENTIFICATION</scope>
</reference>
<feature type="domain" description="GSKIP" evidence="7">
    <location>
        <begin position="444"/>
        <end position="548"/>
    </location>
</feature>
<name>A0A915E1J4_9BILA</name>
<evidence type="ECO:0000256" key="1">
    <source>
        <dbReference type="ARBA" id="ARBA00004370"/>
    </source>
</evidence>